<name>A0A1H5XFB0_9CLOT</name>
<dbReference type="OrthoDB" id="68032at2"/>
<protein>
    <submittedName>
        <fullName evidence="2">HD domain-containing protein</fullName>
    </submittedName>
</protein>
<dbReference type="Pfam" id="PF01966">
    <property type="entry name" value="HD"/>
    <property type="match status" value="1"/>
</dbReference>
<reference evidence="3" key="1">
    <citation type="submission" date="2016-10" db="EMBL/GenBank/DDBJ databases">
        <authorList>
            <person name="Varghese N."/>
            <person name="Submissions S."/>
        </authorList>
    </citation>
    <scope>NUCLEOTIDE SEQUENCE [LARGE SCALE GENOMIC DNA]</scope>
    <source>
        <strain evidence="3">DSM 5463</strain>
    </source>
</reference>
<dbReference type="Proteomes" id="UP000242850">
    <property type="component" value="Unassembled WGS sequence"/>
</dbReference>
<dbReference type="InterPro" id="IPR006674">
    <property type="entry name" value="HD_domain"/>
</dbReference>
<proteinExistence type="predicted"/>
<sequence>MFYRIKQFFQTFVAKLEKKDYDFINFYLNSKEKELFYKLNKADQYHSLKVARQVIDRSVKEGCYDILLVKAALLHDVGKINSGLNVLTKSIMVILDRMFSRQLRKVKKIKFIKYYYDHPKIAVQYLYPTDEYLLFLIENHHNYNINDKKLKLLQECDCKN</sequence>
<dbReference type="Gene3D" id="1.10.3210.10">
    <property type="entry name" value="Hypothetical protein af1432"/>
    <property type="match status" value="1"/>
</dbReference>
<evidence type="ECO:0000313" key="2">
    <source>
        <dbReference type="EMBL" id="SEG10432.1"/>
    </source>
</evidence>
<gene>
    <name evidence="2" type="ORF">SAMN05660865_01751</name>
</gene>
<dbReference type="RefSeq" id="WP_103896656.1">
    <property type="nucleotide sequence ID" value="NZ_FNUK01000029.1"/>
</dbReference>
<keyword evidence="3" id="KW-1185">Reference proteome</keyword>
<dbReference type="SUPFAM" id="SSF109604">
    <property type="entry name" value="HD-domain/PDEase-like"/>
    <property type="match status" value="1"/>
</dbReference>
<evidence type="ECO:0000259" key="1">
    <source>
        <dbReference type="Pfam" id="PF01966"/>
    </source>
</evidence>
<organism evidence="2 3">
    <name type="scientific">Caloramator fervidus</name>
    <dbReference type="NCBI Taxonomy" id="29344"/>
    <lineage>
        <taxon>Bacteria</taxon>
        <taxon>Bacillati</taxon>
        <taxon>Bacillota</taxon>
        <taxon>Clostridia</taxon>
        <taxon>Eubacteriales</taxon>
        <taxon>Clostridiaceae</taxon>
        <taxon>Caloramator</taxon>
    </lineage>
</organism>
<dbReference type="EMBL" id="FNUK01000029">
    <property type="protein sequence ID" value="SEG10432.1"/>
    <property type="molecule type" value="Genomic_DNA"/>
</dbReference>
<feature type="domain" description="HD" evidence="1">
    <location>
        <begin position="45"/>
        <end position="145"/>
    </location>
</feature>
<evidence type="ECO:0000313" key="3">
    <source>
        <dbReference type="Proteomes" id="UP000242850"/>
    </source>
</evidence>
<accession>A0A1H5XFB0</accession>
<dbReference type="AlphaFoldDB" id="A0A1H5XFB0"/>